<reference evidence="1 2" key="1">
    <citation type="submission" date="2012-09" db="EMBL/GenBank/DDBJ databases">
        <title>The Genome Sequence of Actinobaculum massiliae ACS-171-V-COL2.</title>
        <authorList>
            <consortium name="The Broad Institute Genome Sequencing Platform"/>
            <person name="Earl A."/>
            <person name="Ward D."/>
            <person name="Feldgarden M."/>
            <person name="Gevers D."/>
            <person name="Saerens B."/>
            <person name="Vaneechoutte M."/>
            <person name="Walker B."/>
            <person name="Young S.K."/>
            <person name="Zeng Q."/>
            <person name="Gargeya S."/>
            <person name="Fitzgerald M."/>
            <person name="Haas B."/>
            <person name="Abouelleil A."/>
            <person name="Alvarado L."/>
            <person name="Arachchi H.M."/>
            <person name="Berlin A."/>
            <person name="Chapman S.B."/>
            <person name="Goldberg J."/>
            <person name="Griggs A."/>
            <person name="Gujja S."/>
            <person name="Hansen M."/>
            <person name="Howarth C."/>
            <person name="Imamovic A."/>
            <person name="Larimer J."/>
            <person name="McCowen C."/>
            <person name="Montmayeur A."/>
            <person name="Murphy C."/>
            <person name="Neiman D."/>
            <person name="Pearson M."/>
            <person name="Priest M."/>
            <person name="Roberts A."/>
            <person name="Saif S."/>
            <person name="Shea T."/>
            <person name="Sisk P."/>
            <person name="Sykes S."/>
            <person name="Wortman J."/>
            <person name="Nusbaum C."/>
            <person name="Birren B."/>
        </authorList>
    </citation>
    <scope>NUCLEOTIDE SEQUENCE [LARGE SCALE GENOMIC DNA]</scope>
    <source>
        <strain evidence="2">ACS-171-V-Col2</strain>
    </source>
</reference>
<keyword evidence="2" id="KW-1185">Reference proteome</keyword>
<evidence type="ECO:0000313" key="2">
    <source>
        <dbReference type="Proteomes" id="UP000009888"/>
    </source>
</evidence>
<dbReference type="AlphaFoldDB" id="K9EGX5"/>
<comment type="caution">
    <text evidence="1">The sequence shown here is derived from an EMBL/GenBank/DDBJ whole genome shotgun (WGS) entry which is preliminary data.</text>
</comment>
<gene>
    <name evidence="1" type="ORF">HMPREF9233_00927</name>
</gene>
<name>K9EGX5_9ACTO</name>
<evidence type="ECO:0000313" key="1">
    <source>
        <dbReference type="EMBL" id="EKU95166.1"/>
    </source>
</evidence>
<protein>
    <submittedName>
        <fullName evidence="1">Uncharacterized protein</fullName>
    </submittedName>
</protein>
<dbReference type="Proteomes" id="UP000009888">
    <property type="component" value="Unassembled WGS sequence"/>
</dbReference>
<proteinExistence type="predicted"/>
<dbReference type="EMBL" id="AGWL01000005">
    <property type="protein sequence ID" value="EKU95166.1"/>
    <property type="molecule type" value="Genomic_DNA"/>
</dbReference>
<accession>K9EGX5</accession>
<sequence>MRRRAFLALLPRTRAIAAYLLLGNFLTESSGKILFVLL</sequence>
<organism evidence="1 2">
    <name type="scientific">Actinobaculum massiliense ACS-171-V-Col2</name>
    <dbReference type="NCBI Taxonomy" id="883066"/>
    <lineage>
        <taxon>Bacteria</taxon>
        <taxon>Bacillati</taxon>
        <taxon>Actinomycetota</taxon>
        <taxon>Actinomycetes</taxon>
        <taxon>Actinomycetales</taxon>
        <taxon>Actinomycetaceae</taxon>
        <taxon>Actinobaculum</taxon>
    </lineage>
</organism>
<dbReference type="HOGENOM" id="CLU_3323512_0_0_11"/>